<dbReference type="AlphaFoldDB" id="A0A1G4AP40"/>
<dbReference type="GeneID" id="34566992"/>
<comment type="caution">
    <text evidence="2">The sequence shown here is derived from an EMBL/GenBank/DDBJ whole genome shotgun (WGS) entry which is preliminary data.</text>
</comment>
<dbReference type="RefSeq" id="XP_022467998.1">
    <property type="nucleotide sequence ID" value="XM_022625482.1"/>
</dbReference>
<gene>
    <name evidence="2" type="ORF">CORC01_13867</name>
</gene>
<evidence type="ECO:0000313" key="2">
    <source>
        <dbReference type="EMBL" id="OHE90823.1"/>
    </source>
</evidence>
<organism evidence="2 3">
    <name type="scientific">Colletotrichum orchidophilum</name>
    <dbReference type="NCBI Taxonomy" id="1209926"/>
    <lineage>
        <taxon>Eukaryota</taxon>
        <taxon>Fungi</taxon>
        <taxon>Dikarya</taxon>
        <taxon>Ascomycota</taxon>
        <taxon>Pezizomycotina</taxon>
        <taxon>Sordariomycetes</taxon>
        <taxon>Hypocreomycetidae</taxon>
        <taxon>Glomerellales</taxon>
        <taxon>Glomerellaceae</taxon>
        <taxon>Colletotrichum</taxon>
    </lineage>
</organism>
<evidence type="ECO:0000256" key="1">
    <source>
        <dbReference type="SAM" id="MobiDB-lite"/>
    </source>
</evidence>
<sequence length="146" mass="15831">MLSQLTSQSGAALFSKSGVESRSTVVCVDNPGSRLANRLCLAGWLGFGPVLCGRYCEQSGFCASPSASCVLPWRDDGLCRSPNKCRLSTAQSLTQGHRESRNHGRFEPARRCASVSTASLLRDNIHNPRETARAEPIKPFVSNHQP</sequence>
<feature type="compositionally biased region" description="Basic and acidic residues" evidence="1">
    <location>
        <begin position="123"/>
        <end position="136"/>
    </location>
</feature>
<dbReference type="OrthoDB" id="10580489at2759"/>
<name>A0A1G4AP40_9PEZI</name>
<accession>A0A1G4AP40</accession>
<proteinExistence type="predicted"/>
<keyword evidence="3" id="KW-1185">Reference proteome</keyword>
<feature type="region of interest" description="Disordered" evidence="1">
    <location>
        <begin position="123"/>
        <end position="146"/>
    </location>
</feature>
<dbReference type="EMBL" id="MJBS01000220">
    <property type="protein sequence ID" value="OHE90823.1"/>
    <property type="molecule type" value="Genomic_DNA"/>
</dbReference>
<evidence type="ECO:0000313" key="3">
    <source>
        <dbReference type="Proteomes" id="UP000176998"/>
    </source>
</evidence>
<protein>
    <submittedName>
        <fullName evidence="2">Uncharacterized protein</fullName>
    </submittedName>
</protein>
<reference evidence="2 3" key="1">
    <citation type="submission" date="2016-09" db="EMBL/GenBank/DDBJ databases">
        <authorList>
            <person name="Capua I."/>
            <person name="De Benedictis P."/>
            <person name="Joannis T."/>
            <person name="Lombin L.H."/>
            <person name="Cattoli G."/>
        </authorList>
    </citation>
    <scope>NUCLEOTIDE SEQUENCE [LARGE SCALE GENOMIC DNA]</scope>
    <source>
        <strain evidence="2 3">IMI 309357</strain>
    </source>
</reference>
<dbReference type="Proteomes" id="UP000176998">
    <property type="component" value="Unassembled WGS sequence"/>
</dbReference>